<gene>
    <name evidence="8" type="ORF">SAMN05445850_5160</name>
</gene>
<dbReference type="Gene3D" id="4.10.430.30">
    <property type="match status" value="1"/>
</dbReference>
<protein>
    <submittedName>
        <fullName evidence="8">DNA-binding protein H-NS</fullName>
    </submittedName>
</protein>
<feature type="domain" description="DNA-binding protein H-NS-like C-terminal" evidence="7">
    <location>
        <begin position="198"/>
        <end position="237"/>
    </location>
</feature>
<evidence type="ECO:0000256" key="5">
    <source>
        <dbReference type="SAM" id="MobiDB-lite"/>
    </source>
</evidence>
<sequence>MSSHRSPSNGIEVPILAGAAAFLGFCFWIAQISGASLASVMKSAFGLIGLAVVVGGALWWLKDYFFIGAAFYLVVGWRVVWPVLDSIAAGGHEGEDWPLMPYENTFMASGWLNWSVESILIAVFIYGISRRGRDSYYARRGHIMTTYRELKKQIAALTDHANAVRATEFLSVVNEIRAMVAEYGITEKDIFPAHRGRPRKHQPRPPKYRDPQTGATWSGRGRPPAWIRGKTRERFEIKG</sequence>
<feature type="compositionally biased region" description="Basic residues" evidence="5">
    <location>
        <begin position="194"/>
        <end position="206"/>
    </location>
</feature>
<accession>A0A1H1JLP6</accession>
<keyword evidence="6" id="KW-1133">Transmembrane helix</keyword>
<evidence type="ECO:0000313" key="9">
    <source>
        <dbReference type="Proteomes" id="UP000199365"/>
    </source>
</evidence>
<feature type="transmembrane region" description="Helical" evidence="6">
    <location>
        <begin position="111"/>
        <end position="129"/>
    </location>
</feature>
<dbReference type="PANTHER" id="PTHR38097:SF2">
    <property type="entry name" value="DNA-BINDING PROTEIN STPA"/>
    <property type="match status" value="1"/>
</dbReference>
<dbReference type="GO" id="GO:0003677">
    <property type="term" value="F:DNA binding"/>
    <property type="evidence" value="ECO:0007669"/>
    <property type="project" value="UniProtKB-KW"/>
</dbReference>
<keyword evidence="6" id="KW-0812">Transmembrane</keyword>
<organism evidence="8 9">
    <name type="scientific">Paraburkholderia tuberum</name>
    <dbReference type="NCBI Taxonomy" id="157910"/>
    <lineage>
        <taxon>Bacteria</taxon>
        <taxon>Pseudomonadati</taxon>
        <taxon>Pseudomonadota</taxon>
        <taxon>Betaproteobacteria</taxon>
        <taxon>Burkholderiales</taxon>
        <taxon>Burkholderiaceae</taxon>
        <taxon>Paraburkholderia</taxon>
    </lineage>
</organism>
<proteinExistence type="inferred from homology"/>
<evidence type="ECO:0000256" key="2">
    <source>
        <dbReference type="ARBA" id="ARBA00010610"/>
    </source>
</evidence>
<evidence type="ECO:0000256" key="4">
    <source>
        <dbReference type="ARBA" id="ARBA00023125"/>
    </source>
</evidence>
<dbReference type="SMART" id="SM00528">
    <property type="entry name" value="HNS"/>
    <property type="match status" value="1"/>
</dbReference>
<keyword evidence="3" id="KW-0963">Cytoplasm</keyword>
<dbReference type="InterPro" id="IPR027444">
    <property type="entry name" value="H-NS_C_dom"/>
</dbReference>
<comment type="similarity">
    <text evidence="2">Belongs to the histone-like protein H-NS family.</text>
</comment>
<dbReference type="STRING" id="157910.SAMN05445850_5160"/>
<evidence type="ECO:0000313" key="8">
    <source>
        <dbReference type="EMBL" id="SDR50914.1"/>
    </source>
</evidence>
<feature type="region of interest" description="Disordered" evidence="5">
    <location>
        <begin position="191"/>
        <end position="224"/>
    </location>
</feature>
<dbReference type="AlphaFoldDB" id="A0A1H1JLP6"/>
<evidence type="ECO:0000256" key="3">
    <source>
        <dbReference type="ARBA" id="ARBA00022490"/>
    </source>
</evidence>
<dbReference type="GO" id="GO:0009295">
    <property type="term" value="C:nucleoid"/>
    <property type="evidence" value="ECO:0007669"/>
    <property type="project" value="UniProtKB-SubCell"/>
</dbReference>
<keyword evidence="4 8" id="KW-0238">DNA-binding</keyword>
<evidence type="ECO:0000259" key="7">
    <source>
        <dbReference type="SMART" id="SM00528"/>
    </source>
</evidence>
<feature type="transmembrane region" description="Helical" evidence="6">
    <location>
        <begin position="43"/>
        <end position="61"/>
    </location>
</feature>
<dbReference type="Proteomes" id="UP000199365">
    <property type="component" value="Unassembled WGS sequence"/>
</dbReference>
<evidence type="ECO:0000256" key="1">
    <source>
        <dbReference type="ARBA" id="ARBA00004453"/>
    </source>
</evidence>
<evidence type="ECO:0000256" key="6">
    <source>
        <dbReference type="SAM" id="Phobius"/>
    </source>
</evidence>
<dbReference type="PANTHER" id="PTHR38097">
    <property type="match status" value="1"/>
</dbReference>
<keyword evidence="6" id="KW-0472">Membrane</keyword>
<name>A0A1H1JLP6_9BURK</name>
<dbReference type="SUPFAM" id="SSF81273">
    <property type="entry name" value="H-NS histone-like proteins"/>
    <property type="match status" value="1"/>
</dbReference>
<keyword evidence="9" id="KW-1185">Reference proteome</keyword>
<feature type="transmembrane region" description="Helical" evidence="6">
    <location>
        <begin position="70"/>
        <end position="91"/>
    </location>
</feature>
<comment type="subcellular location">
    <subcellularLocation>
        <location evidence="1">Cytoplasm</location>
        <location evidence="1">Nucleoid</location>
    </subcellularLocation>
</comment>
<dbReference type="Pfam" id="PF00816">
    <property type="entry name" value="Histone_HNS"/>
    <property type="match status" value="1"/>
</dbReference>
<dbReference type="EMBL" id="FNKX01000002">
    <property type="protein sequence ID" value="SDR50914.1"/>
    <property type="molecule type" value="Genomic_DNA"/>
</dbReference>
<reference evidence="9" key="1">
    <citation type="submission" date="2016-10" db="EMBL/GenBank/DDBJ databases">
        <authorList>
            <person name="Varghese N."/>
            <person name="Submissions S."/>
        </authorList>
    </citation>
    <scope>NUCLEOTIDE SEQUENCE [LARGE SCALE GENOMIC DNA]</scope>
    <source>
        <strain evidence="9">DUS833</strain>
    </source>
</reference>
<feature type="transmembrane region" description="Helical" evidence="6">
    <location>
        <begin position="12"/>
        <end position="31"/>
    </location>
</feature>